<gene>
    <name evidence="3" type="primary">coaE</name>
    <name evidence="5" type="ORF">DYH56_15280</name>
</gene>
<dbReference type="EC" id="2.7.1.24" evidence="3 4"/>
<name>A0ABX9KCY3_9FUSO</name>
<dbReference type="EMBL" id="QUAJ01000052">
    <property type="protein sequence ID" value="REI39307.1"/>
    <property type="molecule type" value="Genomic_DNA"/>
</dbReference>
<dbReference type="PANTHER" id="PTHR10695">
    <property type="entry name" value="DEPHOSPHO-COA KINASE-RELATED"/>
    <property type="match status" value="1"/>
</dbReference>
<keyword evidence="3 5" id="KW-0418">Kinase</keyword>
<evidence type="ECO:0000313" key="5">
    <source>
        <dbReference type="EMBL" id="REI39307.1"/>
    </source>
</evidence>
<keyword evidence="3 5" id="KW-0808">Transferase</keyword>
<dbReference type="PROSITE" id="PS51219">
    <property type="entry name" value="DPCK"/>
    <property type="match status" value="1"/>
</dbReference>
<dbReference type="Gene3D" id="3.40.50.300">
    <property type="entry name" value="P-loop containing nucleotide triphosphate hydrolases"/>
    <property type="match status" value="1"/>
</dbReference>
<comment type="subcellular location">
    <subcellularLocation>
        <location evidence="3">Cytoplasm</location>
    </subcellularLocation>
</comment>
<dbReference type="InterPro" id="IPR027417">
    <property type="entry name" value="P-loop_NTPase"/>
</dbReference>
<keyword evidence="6" id="KW-1185">Reference proteome</keyword>
<keyword evidence="3" id="KW-0963">Cytoplasm</keyword>
<dbReference type="InterPro" id="IPR001977">
    <property type="entry name" value="Depp_CoAkinase"/>
</dbReference>
<dbReference type="CDD" id="cd02022">
    <property type="entry name" value="DPCK"/>
    <property type="match status" value="1"/>
</dbReference>
<dbReference type="Pfam" id="PF01121">
    <property type="entry name" value="CoaE"/>
    <property type="match status" value="1"/>
</dbReference>
<evidence type="ECO:0000256" key="4">
    <source>
        <dbReference type="NCBIfam" id="TIGR00152"/>
    </source>
</evidence>
<dbReference type="RefSeq" id="WP_114643727.1">
    <property type="nucleotide sequence ID" value="NZ_JAACIO010000049.1"/>
</dbReference>
<comment type="similarity">
    <text evidence="3">Belongs to the CoaE family.</text>
</comment>
<organism evidence="5 6">
    <name type="scientific">Psychrilyobacter piezotolerans</name>
    <dbReference type="NCBI Taxonomy" id="2293438"/>
    <lineage>
        <taxon>Bacteria</taxon>
        <taxon>Fusobacteriati</taxon>
        <taxon>Fusobacteriota</taxon>
        <taxon>Fusobacteriia</taxon>
        <taxon>Fusobacteriales</taxon>
        <taxon>Fusobacteriaceae</taxon>
        <taxon>Psychrilyobacter</taxon>
    </lineage>
</organism>
<sequence>MILGLTGGIASGKSTVSKRLKELGSYIIDADKISREVSDSLKVLKKLEQNFGPEIIDNGHLDRQKLREIVFENKEKRELLNEIMHPVIVKKIIEEIEKNREKELIILDIPLLYETGLEYLCDKVLVVCTDEEIQIERVKVRDGIEWKLAKKIIDAQMPLRKKINKADIYIENNGNLEELLKKVELIYREITK</sequence>
<dbReference type="NCBIfam" id="TIGR00152">
    <property type="entry name" value="dephospho-CoA kinase"/>
    <property type="match status" value="1"/>
</dbReference>
<evidence type="ECO:0000256" key="1">
    <source>
        <dbReference type="ARBA" id="ARBA00022741"/>
    </source>
</evidence>
<comment type="caution">
    <text evidence="5">The sequence shown here is derived from an EMBL/GenBank/DDBJ whole genome shotgun (WGS) entry which is preliminary data.</text>
</comment>
<dbReference type="HAMAP" id="MF_00376">
    <property type="entry name" value="Dephospho_CoA_kinase"/>
    <property type="match status" value="1"/>
</dbReference>
<keyword evidence="2 3" id="KW-0067">ATP-binding</keyword>
<reference evidence="5 6" key="1">
    <citation type="submission" date="2018-08" db="EMBL/GenBank/DDBJ databases">
        <title>Draft genome sequence of Psychrilyobacter sp. strain SD5 isolated from Black Sea water.</title>
        <authorList>
            <person name="Yadav S."/>
            <person name="Villanueva L."/>
            <person name="Damste J.S.S."/>
        </authorList>
    </citation>
    <scope>NUCLEOTIDE SEQUENCE [LARGE SCALE GENOMIC DNA]</scope>
    <source>
        <strain evidence="5 6">SD5</strain>
    </source>
</reference>
<keyword evidence="1 3" id="KW-0547">Nucleotide-binding</keyword>
<dbReference type="SUPFAM" id="SSF52540">
    <property type="entry name" value="P-loop containing nucleoside triphosphate hydrolases"/>
    <property type="match status" value="1"/>
</dbReference>
<comment type="catalytic activity">
    <reaction evidence="3">
        <text>3'-dephospho-CoA + ATP = ADP + CoA + H(+)</text>
        <dbReference type="Rhea" id="RHEA:18245"/>
        <dbReference type="ChEBI" id="CHEBI:15378"/>
        <dbReference type="ChEBI" id="CHEBI:30616"/>
        <dbReference type="ChEBI" id="CHEBI:57287"/>
        <dbReference type="ChEBI" id="CHEBI:57328"/>
        <dbReference type="ChEBI" id="CHEBI:456216"/>
        <dbReference type="EC" id="2.7.1.24"/>
    </reaction>
</comment>
<dbReference type="PANTHER" id="PTHR10695:SF46">
    <property type="entry name" value="BIFUNCTIONAL COENZYME A SYNTHASE-RELATED"/>
    <property type="match status" value="1"/>
</dbReference>
<accession>A0ABX9KCY3</accession>
<dbReference type="Proteomes" id="UP000263486">
    <property type="component" value="Unassembled WGS sequence"/>
</dbReference>
<evidence type="ECO:0000313" key="6">
    <source>
        <dbReference type="Proteomes" id="UP000263486"/>
    </source>
</evidence>
<keyword evidence="3" id="KW-0173">Coenzyme A biosynthesis</keyword>
<dbReference type="GO" id="GO:0004140">
    <property type="term" value="F:dephospho-CoA kinase activity"/>
    <property type="evidence" value="ECO:0007669"/>
    <property type="project" value="UniProtKB-EC"/>
</dbReference>
<proteinExistence type="inferred from homology"/>
<evidence type="ECO:0000256" key="2">
    <source>
        <dbReference type="ARBA" id="ARBA00022840"/>
    </source>
</evidence>
<comment type="function">
    <text evidence="3">Catalyzes the phosphorylation of the 3'-hydroxyl group of dephosphocoenzyme A to form coenzyme A.</text>
</comment>
<evidence type="ECO:0000256" key="3">
    <source>
        <dbReference type="HAMAP-Rule" id="MF_00376"/>
    </source>
</evidence>
<comment type="pathway">
    <text evidence="3">Cofactor biosynthesis; coenzyme A biosynthesis; CoA from (R)-pantothenate: step 5/5.</text>
</comment>
<feature type="binding site" evidence="3">
    <location>
        <begin position="10"/>
        <end position="15"/>
    </location>
    <ligand>
        <name>ATP</name>
        <dbReference type="ChEBI" id="CHEBI:30616"/>
    </ligand>
</feature>
<protein>
    <recommendedName>
        <fullName evidence="3 4">Dephospho-CoA kinase</fullName>
        <ecNumber evidence="3 4">2.7.1.24</ecNumber>
    </recommendedName>
    <alternativeName>
        <fullName evidence="3">Dephosphocoenzyme A kinase</fullName>
    </alternativeName>
</protein>